<dbReference type="KEGG" id="lgi:LOTGIDRAFT_106681"/>
<feature type="signal peptide" evidence="3">
    <location>
        <begin position="1"/>
        <end position="21"/>
    </location>
</feature>
<dbReference type="RefSeq" id="XP_009059998.1">
    <property type="nucleotide sequence ID" value="XM_009061750.1"/>
</dbReference>
<dbReference type="HOGENOM" id="CLU_006586_4_0_1"/>
<feature type="non-terminal residue" evidence="5">
    <location>
        <position position="276"/>
    </location>
</feature>
<organism evidence="5 6">
    <name type="scientific">Lottia gigantea</name>
    <name type="common">Giant owl limpet</name>
    <dbReference type="NCBI Taxonomy" id="225164"/>
    <lineage>
        <taxon>Eukaryota</taxon>
        <taxon>Metazoa</taxon>
        <taxon>Spiralia</taxon>
        <taxon>Lophotrochozoa</taxon>
        <taxon>Mollusca</taxon>
        <taxon>Gastropoda</taxon>
        <taxon>Patellogastropoda</taxon>
        <taxon>Lottioidea</taxon>
        <taxon>Lottiidae</taxon>
        <taxon>Lottia</taxon>
    </lineage>
</organism>
<evidence type="ECO:0000313" key="5">
    <source>
        <dbReference type="EMBL" id="ESO88948.1"/>
    </source>
</evidence>
<dbReference type="InterPro" id="IPR002018">
    <property type="entry name" value="CarbesteraseB"/>
</dbReference>
<protein>
    <recommendedName>
        <fullName evidence="4">Carboxylesterase type B domain-containing protein</fullName>
    </recommendedName>
</protein>
<dbReference type="STRING" id="225164.V3ZCY5"/>
<evidence type="ECO:0000256" key="2">
    <source>
        <dbReference type="ARBA" id="ARBA00022729"/>
    </source>
</evidence>
<reference evidence="5 6" key="1">
    <citation type="journal article" date="2013" name="Nature">
        <title>Insights into bilaterian evolution from three spiralian genomes.</title>
        <authorList>
            <person name="Simakov O."/>
            <person name="Marletaz F."/>
            <person name="Cho S.J."/>
            <person name="Edsinger-Gonzales E."/>
            <person name="Havlak P."/>
            <person name="Hellsten U."/>
            <person name="Kuo D.H."/>
            <person name="Larsson T."/>
            <person name="Lv J."/>
            <person name="Arendt D."/>
            <person name="Savage R."/>
            <person name="Osoegawa K."/>
            <person name="de Jong P."/>
            <person name="Grimwood J."/>
            <person name="Chapman J.A."/>
            <person name="Shapiro H."/>
            <person name="Aerts A."/>
            <person name="Otillar R.P."/>
            <person name="Terry A.Y."/>
            <person name="Boore J.L."/>
            <person name="Grigoriev I.V."/>
            <person name="Lindberg D.R."/>
            <person name="Seaver E.C."/>
            <person name="Weisblat D.A."/>
            <person name="Putnam N.H."/>
            <person name="Rokhsar D.S."/>
        </authorList>
    </citation>
    <scope>NUCLEOTIDE SEQUENCE [LARGE SCALE GENOMIC DNA]</scope>
</reference>
<evidence type="ECO:0000256" key="1">
    <source>
        <dbReference type="ARBA" id="ARBA00005964"/>
    </source>
</evidence>
<evidence type="ECO:0000259" key="4">
    <source>
        <dbReference type="Pfam" id="PF00135"/>
    </source>
</evidence>
<dbReference type="Pfam" id="PF00135">
    <property type="entry name" value="COesterase"/>
    <property type="match status" value="1"/>
</dbReference>
<dbReference type="Gene3D" id="3.40.50.1820">
    <property type="entry name" value="alpha/beta hydrolase"/>
    <property type="match status" value="1"/>
</dbReference>
<dbReference type="CTD" id="20230135"/>
<proteinExistence type="inferred from homology"/>
<dbReference type="PROSITE" id="PS00941">
    <property type="entry name" value="CARBOXYLESTERASE_B_2"/>
    <property type="match status" value="1"/>
</dbReference>
<keyword evidence="6" id="KW-1185">Reference proteome</keyword>
<accession>V3ZCY5</accession>
<dbReference type="OMA" id="WAPRESN"/>
<dbReference type="Proteomes" id="UP000030746">
    <property type="component" value="Unassembled WGS sequence"/>
</dbReference>
<dbReference type="InterPro" id="IPR029058">
    <property type="entry name" value="AB_hydrolase_fold"/>
</dbReference>
<name>V3ZCY5_LOTGI</name>
<comment type="similarity">
    <text evidence="1">Belongs to the type-B carboxylesterase/lipase family.</text>
</comment>
<dbReference type="SUPFAM" id="SSF53474">
    <property type="entry name" value="alpha/beta-Hydrolases"/>
    <property type="match status" value="1"/>
</dbReference>
<keyword evidence="2 3" id="KW-0732">Signal</keyword>
<feature type="chain" id="PRO_5004715982" description="Carboxylesterase type B domain-containing protein" evidence="3">
    <location>
        <begin position="22"/>
        <end position="276"/>
    </location>
</feature>
<feature type="domain" description="Carboxylesterase type B" evidence="4">
    <location>
        <begin position="23"/>
        <end position="276"/>
    </location>
</feature>
<dbReference type="GeneID" id="20230135"/>
<dbReference type="AlphaFoldDB" id="V3ZCY5"/>
<evidence type="ECO:0000256" key="3">
    <source>
        <dbReference type="SAM" id="SignalP"/>
    </source>
</evidence>
<dbReference type="InterPro" id="IPR019819">
    <property type="entry name" value="Carboxylesterase_B_CS"/>
</dbReference>
<sequence length="276" mass="30330">MAFWFSSIFLILAIFLLEVTGITVNSKLGTIVGRIETVKVGPENVTIAEYLGIPYAKPPIGDLRFKKPVPFGNFETEFNASDYGPSCMQYLPGITESIQPQSEDCLYVNIFSPDINQDGTKYHVMVWIHGGSFLFGDGKWRTANILAAFGNVIVVTLNYRLGPFGFLDSDDNTISGNYGLWDQHMAIQWVHDNIASFNGNPDSVTVSGESAGSASVMYQAIYPGNEGLFQRIIAQSGSSNAEWALITDPGTRIKKYSEKFGCNQESSSDIVDCLRS</sequence>
<dbReference type="InterPro" id="IPR051093">
    <property type="entry name" value="Neuroligin/BSAL"/>
</dbReference>
<dbReference type="OrthoDB" id="408631at2759"/>
<dbReference type="EMBL" id="KB202619">
    <property type="protein sequence ID" value="ESO88948.1"/>
    <property type="molecule type" value="Genomic_DNA"/>
</dbReference>
<dbReference type="PANTHER" id="PTHR43903">
    <property type="entry name" value="NEUROLIGIN"/>
    <property type="match status" value="1"/>
</dbReference>
<gene>
    <name evidence="5" type="ORF">LOTGIDRAFT_106681</name>
</gene>
<evidence type="ECO:0000313" key="6">
    <source>
        <dbReference type="Proteomes" id="UP000030746"/>
    </source>
</evidence>